<keyword evidence="2" id="KW-1185">Reference proteome</keyword>
<reference evidence="1 2" key="1">
    <citation type="journal article" date="2023" name="Science">
        <title>Complex scaffold remodeling in plant triterpene biosynthesis.</title>
        <authorList>
            <person name="De La Pena R."/>
            <person name="Hodgson H."/>
            <person name="Liu J.C."/>
            <person name="Stephenson M.J."/>
            <person name="Martin A.C."/>
            <person name="Owen C."/>
            <person name="Harkess A."/>
            <person name="Leebens-Mack J."/>
            <person name="Jimenez L.E."/>
            <person name="Osbourn A."/>
            <person name="Sattely E.S."/>
        </authorList>
    </citation>
    <scope>NUCLEOTIDE SEQUENCE [LARGE SCALE GENOMIC DNA]</scope>
    <source>
        <strain evidence="2">cv. JPN11</strain>
        <tissue evidence="1">Leaf</tissue>
    </source>
</reference>
<proteinExistence type="predicted"/>
<sequence length="800" mass="91136">MNPLCCIAPVSIDRDRANPVVAKSTNQCQLGLETPTVKTVKPSLSAQVSSVGTDSDKSSTVNVLVESVAESRYSGNAGGVSASAAGILYKWVNYGKGWRSRWFVLEDGVLSYYKIHGPDKISMSPARDNGVRVIGEDSLRFMKKANWSSHRFGSAARHCKPFGEIHLKVSSVRASKSDDKRLTIFTGTKTLHLRCISREDRPIWIEALQTAKDLYPRVLTSNDFSPSEDVIISTERLRLRLSQEGVNEEVIKDCESIMLSEHSELQNQFNVLQHKHIMLLETLRQLETEKMELEATVVDETKERESYCGQGNRRYSDFYSVMSEGSASDSDAENESHDGADVETDEDEGIFFDTNDFLSSEALRSASYRSRETMGIACIYDKEFLFSDRLRGFENEIRPIQYPYVKRRDSLPEPKEKERPVGLWSIIKDNIGKDLSGVCLPVYFNEPLSSLQKCFEDLEYSCLVDLALEWGKQGNDLMRILYVAAFAVSGYASTEGRQCKPFNPLLGETYEADYPDKGLRFFSEKVSHHPMIVACHCEGRGWKFWADSNLKGKFWGRSIQLDPVGVLTLQFEDGETFQWSKVTTSIYNIILGKIYCDHYGTMRIKGSGNYTCKLKFKEQSIIDRNPHQVHGFVQDNRTGEKVAMLVGKWDEAMYYVLGDPTTKPKGYDPMTEAVLLWERGKSITKTRYNLTPFAISLNELTPGLLEKLPPTDSRLRPDQRYLENGEYELANAEKLRLEQLQRQARKLQESGWQPRWFQKDEDGCYRYMGEYWEAREKRDWDGIPDIFGQSSDSPSCSVEE</sequence>
<evidence type="ECO:0000313" key="2">
    <source>
        <dbReference type="Proteomes" id="UP001164539"/>
    </source>
</evidence>
<comment type="caution">
    <text evidence="1">The sequence shown here is derived from an EMBL/GenBank/DDBJ whole genome shotgun (WGS) entry which is preliminary data.</text>
</comment>
<evidence type="ECO:0000313" key="1">
    <source>
        <dbReference type="EMBL" id="KAJ4710957.1"/>
    </source>
</evidence>
<protein>
    <submittedName>
        <fullName evidence="1">Oxysterol-binding protein</fullName>
    </submittedName>
</protein>
<organism evidence="1 2">
    <name type="scientific">Melia azedarach</name>
    <name type="common">Chinaberry tree</name>
    <dbReference type="NCBI Taxonomy" id="155640"/>
    <lineage>
        <taxon>Eukaryota</taxon>
        <taxon>Viridiplantae</taxon>
        <taxon>Streptophyta</taxon>
        <taxon>Embryophyta</taxon>
        <taxon>Tracheophyta</taxon>
        <taxon>Spermatophyta</taxon>
        <taxon>Magnoliopsida</taxon>
        <taxon>eudicotyledons</taxon>
        <taxon>Gunneridae</taxon>
        <taxon>Pentapetalae</taxon>
        <taxon>rosids</taxon>
        <taxon>malvids</taxon>
        <taxon>Sapindales</taxon>
        <taxon>Meliaceae</taxon>
        <taxon>Melia</taxon>
    </lineage>
</organism>
<accession>A0ACC1XJ04</accession>
<name>A0ACC1XJ04_MELAZ</name>
<gene>
    <name evidence="1" type="ORF">OWV82_017056</name>
</gene>
<dbReference type="Proteomes" id="UP001164539">
    <property type="component" value="Chromosome 9"/>
</dbReference>
<dbReference type="EMBL" id="CM051402">
    <property type="protein sequence ID" value="KAJ4710957.1"/>
    <property type="molecule type" value="Genomic_DNA"/>
</dbReference>